<reference evidence="3" key="1">
    <citation type="submission" date="2023-07" db="EMBL/GenBank/DDBJ databases">
        <title>A chromosome-level genome assembly of Lolium multiflorum.</title>
        <authorList>
            <person name="Chen Y."/>
            <person name="Copetti D."/>
            <person name="Kolliker R."/>
            <person name="Studer B."/>
        </authorList>
    </citation>
    <scope>NUCLEOTIDE SEQUENCE</scope>
    <source>
        <strain evidence="3">02402/16</strain>
        <tissue evidence="3">Leaf</tissue>
    </source>
</reference>
<feature type="domain" description="Transposase (putative) gypsy type" evidence="2">
    <location>
        <begin position="79"/>
        <end position="146"/>
    </location>
</feature>
<gene>
    <name evidence="3" type="ORF">QYE76_006743</name>
</gene>
<dbReference type="EMBL" id="JAUUTY010000005">
    <property type="protein sequence ID" value="KAK1632428.1"/>
    <property type="molecule type" value="Genomic_DNA"/>
</dbReference>
<feature type="compositionally biased region" description="Polar residues" evidence="1">
    <location>
        <begin position="468"/>
        <end position="480"/>
    </location>
</feature>
<organism evidence="3 4">
    <name type="scientific">Lolium multiflorum</name>
    <name type="common">Italian ryegrass</name>
    <name type="synonym">Lolium perenne subsp. multiflorum</name>
    <dbReference type="NCBI Taxonomy" id="4521"/>
    <lineage>
        <taxon>Eukaryota</taxon>
        <taxon>Viridiplantae</taxon>
        <taxon>Streptophyta</taxon>
        <taxon>Embryophyta</taxon>
        <taxon>Tracheophyta</taxon>
        <taxon>Spermatophyta</taxon>
        <taxon>Magnoliopsida</taxon>
        <taxon>Liliopsida</taxon>
        <taxon>Poales</taxon>
        <taxon>Poaceae</taxon>
        <taxon>BOP clade</taxon>
        <taxon>Pooideae</taxon>
        <taxon>Poodae</taxon>
        <taxon>Poeae</taxon>
        <taxon>Poeae Chloroplast Group 2 (Poeae type)</taxon>
        <taxon>Loliodinae</taxon>
        <taxon>Loliinae</taxon>
        <taxon>Lolium</taxon>
    </lineage>
</organism>
<dbReference type="PANTHER" id="PTHR33026">
    <property type="entry name" value="OS06G0360600 PROTEIN"/>
    <property type="match status" value="1"/>
</dbReference>
<dbReference type="Pfam" id="PF04195">
    <property type="entry name" value="Transposase_28"/>
    <property type="match status" value="1"/>
</dbReference>
<feature type="region of interest" description="Disordered" evidence="1">
    <location>
        <begin position="1"/>
        <end position="26"/>
    </location>
</feature>
<evidence type="ECO:0000256" key="1">
    <source>
        <dbReference type="SAM" id="MobiDB-lite"/>
    </source>
</evidence>
<feature type="compositionally biased region" description="Gly residues" evidence="1">
    <location>
        <begin position="12"/>
        <end position="25"/>
    </location>
</feature>
<evidence type="ECO:0000313" key="4">
    <source>
        <dbReference type="Proteomes" id="UP001231189"/>
    </source>
</evidence>
<feature type="compositionally biased region" description="Basic and acidic residues" evidence="1">
    <location>
        <begin position="451"/>
        <end position="462"/>
    </location>
</feature>
<dbReference type="InterPro" id="IPR007321">
    <property type="entry name" value="Transposase_28"/>
</dbReference>
<feature type="compositionally biased region" description="Basic residues" evidence="1">
    <location>
        <begin position="383"/>
        <end position="392"/>
    </location>
</feature>
<dbReference type="PANTHER" id="PTHR33026:SF7">
    <property type="entry name" value="OS03G0100275 PROTEIN"/>
    <property type="match status" value="1"/>
</dbReference>
<accession>A0AAD8RVA9</accession>
<keyword evidence="4" id="KW-1185">Reference proteome</keyword>
<feature type="compositionally biased region" description="Low complexity" evidence="1">
    <location>
        <begin position="521"/>
        <end position="535"/>
    </location>
</feature>
<sequence>METSSSAPAAGAGRGQEAGSSGQGSGVDLSAITRGAWKGSDVVQQDIDWLYRSRRIPAQVSCRIPRDEVEPAPEPGEFVVFLAHFERGFGLPASDFFREFLDFNKLQPHHLPDNAIFYLSCFVSFMEAYIGLLPTKEAFARFFCLRINSVKGKDIPKPKPPVRCGSCIVGARQGSPFFKFSGLDSCRAWQETVLYVRNKGAADFINLPAYNPETPTRANWGFNPGNDHIETNRIVRFLEKLKKETDICFPGYRPRIHLTPGASPPVLGSQDEPDARQRFPRIAAEERGPCQKRDLDEVDPDPYVVWTKNKMGRTHTSCPSNFSTEASGSDDEVTVLEAEVGREFLEKLASRGQNNKAPAPEAGSSDAPPAKRSRKEVVGGKKVTAKHYRKKGMPVASGPALKISKSATGMRPESSEGTARASPPPQPSPVPYGTGNPSASPLGGHTSAGRAAHEPSEHRAEEDIVSPPETQDTGASNIGTDTEAAGRAEPQTTPTPLPASPAGEPASAKPTPPEGTKLSAEEPAAVATAASAPSSGTWSLVLHAGRAAIVAGETASAQLGRITELTRGGAD</sequence>
<protein>
    <recommendedName>
        <fullName evidence="2">Transposase (putative) gypsy type domain-containing protein</fullName>
    </recommendedName>
</protein>
<comment type="caution">
    <text evidence="3">The sequence shown here is derived from an EMBL/GenBank/DDBJ whole genome shotgun (WGS) entry which is preliminary data.</text>
</comment>
<dbReference type="Proteomes" id="UP001231189">
    <property type="component" value="Unassembled WGS sequence"/>
</dbReference>
<name>A0AAD8RVA9_LOLMU</name>
<evidence type="ECO:0000313" key="3">
    <source>
        <dbReference type="EMBL" id="KAK1632428.1"/>
    </source>
</evidence>
<dbReference type="AlphaFoldDB" id="A0AAD8RVA9"/>
<evidence type="ECO:0000259" key="2">
    <source>
        <dbReference type="Pfam" id="PF04195"/>
    </source>
</evidence>
<proteinExistence type="predicted"/>
<feature type="region of interest" description="Disordered" evidence="1">
    <location>
        <begin position="350"/>
        <end position="535"/>
    </location>
</feature>
<feature type="region of interest" description="Disordered" evidence="1">
    <location>
        <begin position="312"/>
        <end position="331"/>
    </location>
</feature>
<feature type="compositionally biased region" description="Polar residues" evidence="1">
    <location>
        <begin position="314"/>
        <end position="327"/>
    </location>
</feature>
<feature type="compositionally biased region" description="Low complexity" evidence="1">
    <location>
        <begin position="1"/>
        <end position="11"/>
    </location>
</feature>